<feature type="region of interest" description="Disordered" evidence="1">
    <location>
        <begin position="109"/>
        <end position="172"/>
    </location>
</feature>
<dbReference type="Proteomes" id="UP000800235">
    <property type="component" value="Unassembled WGS sequence"/>
</dbReference>
<dbReference type="AlphaFoldDB" id="A0A9P4TTR2"/>
<protein>
    <submittedName>
        <fullName evidence="2">Uncharacterized protein</fullName>
    </submittedName>
</protein>
<organism evidence="2 3">
    <name type="scientific">Tothia fuscella</name>
    <dbReference type="NCBI Taxonomy" id="1048955"/>
    <lineage>
        <taxon>Eukaryota</taxon>
        <taxon>Fungi</taxon>
        <taxon>Dikarya</taxon>
        <taxon>Ascomycota</taxon>
        <taxon>Pezizomycotina</taxon>
        <taxon>Dothideomycetes</taxon>
        <taxon>Pleosporomycetidae</taxon>
        <taxon>Venturiales</taxon>
        <taxon>Cylindrosympodiaceae</taxon>
        <taxon>Tothia</taxon>
    </lineage>
</organism>
<comment type="caution">
    <text evidence="2">The sequence shown here is derived from an EMBL/GenBank/DDBJ whole genome shotgun (WGS) entry which is preliminary data.</text>
</comment>
<dbReference type="EMBL" id="MU007103">
    <property type="protein sequence ID" value="KAF2421050.1"/>
    <property type="molecule type" value="Genomic_DNA"/>
</dbReference>
<evidence type="ECO:0000313" key="3">
    <source>
        <dbReference type="Proteomes" id="UP000800235"/>
    </source>
</evidence>
<reference evidence="2" key="1">
    <citation type="journal article" date="2020" name="Stud. Mycol.">
        <title>101 Dothideomycetes genomes: a test case for predicting lifestyles and emergence of pathogens.</title>
        <authorList>
            <person name="Haridas S."/>
            <person name="Albert R."/>
            <person name="Binder M."/>
            <person name="Bloem J."/>
            <person name="Labutti K."/>
            <person name="Salamov A."/>
            <person name="Andreopoulos B."/>
            <person name="Baker S."/>
            <person name="Barry K."/>
            <person name="Bills G."/>
            <person name="Bluhm B."/>
            <person name="Cannon C."/>
            <person name="Castanera R."/>
            <person name="Culley D."/>
            <person name="Daum C."/>
            <person name="Ezra D."/>
            <person name="Gonzalez J."/>
            <person name="Henrissat B."/>
            <person name="Kuo A."/>
            <person name="Liang C."/>
            <person name="Lipzen A."/>
            <person name="Lutzoni F."/>
            <person name="Magnuson J."/>
            <person name="Mondo S."/>
            <person name="Nolan M."/>
            <person name="Ohm R."/>
            <person name="Pangilinan J."/>
            <person name="Park H.-J."/>
            <person name="Ramirez L."/>
            <person name="Alfaro M."/>
            <person name="Sun H."/>
            <person name="Tritt A."/>
            <person name="Yoshinaga Y."/>
            <person name="Zwiers L.-H."/>
            <person name="Turgeon B."/>
            <person name="Goodwin S."/>
            <person name="Spatafora J."/>
            <person name="Crous P."/>
            <person name="Grigoriev I."/>
        </authorList>
    </citation>
    <scope>NUCLEOTIDE SEQUENCE</scope>
    <source>
        <strain evidence="2">CBS 130266</strain>
    </source>
</reference>
<evidence type="ECO:0000313" key="2">
    <source>
        <dbReference type="EMBL" id="KAF2421050.1"/>
    </source>
</evidence>
<accession>A0A9P4TTR2</accession>
<gene>
    <name evidence="2" type="ORF">EJ08DRAFT_702214</name>
</gene>
<sequence length="260" mass="28023">MAVPCDCFCHPLHINGASTCFCRCWKRAAKRARRVTAELAINDPKKPKRSSISAPLLAPRNHASAALDTVVEDDLIVVAPPTTSPVPVKWILPLERYSHSAEAFTSYLPTTRTASPSPTPTTTSSRIAATTTPEPVSAISAESMLLPGQTTRGSRTPSPSNPPPGLFPDGFPPEIPGPIRPGFLLDRLAASMIRARSGASETDLSQESVRNLVVPAQRLSRAVLSVPDLSPGFPNGWSRTEAFALVQEEQARMERSRRGR</sequence>
<proteinExistence type="predicted"/>
<name>A0A9P4TTR2_9PEZI</name>
<keyword evidence="3" id="KW-1185">Reference proteome</keyword>
<feature type="compositionally biased region" description="Low complexity" evidence="1">
    <location>
        <begin position="109"/>
        <end position="133"/>
    </location>
</feature>
<evidence type="ECO:0000256" key="1">
    <source>
        <dbReference type="SAM" id="MobiDB-lite"/>
    </source>
</evidence>
<feature type="compositionally biased region" description="Pro residues" evidence="1">
    <location>
        <begin position="159"/>
        <end position="172"/>
    </location>
</feature>